<dbReference type="FunFam" id="1.10.510.10:FF:000810">
    <property type="entry name" value="Uncharacterized protein"/>
    <property type="match status" value="1"/>
</dbReference>
<reference evidence="6" key="1">
    <citation type="submission" date="2021-01" db="EMBL/GenBank/DDBJ databases">
        <authorList>
            <consortium name="Genoscope - CEA"/>
            <person name="William W."/>
        </authorList>
    </citation>
    <scope>NUCLEOTIDE SEQUENCE</scope>
</reference>
<feature type="domain" description="Protein kinase" evidence="5">
    <location>
        <begin position="2"/>
        <end position="256"/>
    </location>
</feature>
<dbReference type="InterPro" id="IPR008271">
    <property type="entry name" value="Ser/Thr_kinase_AS"/>
</dbReference>
<name>A0A8S1RH55_9CILI</name>
<dbReference type="InterPro" id="IPR000719">
    <property type="entry name" value="Prot_kinase_dom"/>
</dbReference>
<accession>A0A8S1RH55</accession>
<dbReference type="OrthoDB" id="28255at2759"/>
<dbReference type="PROSITE" id="PS00107">
    <property type="entry name" value="PROTEIN_KINASE_ATP"/>
    <property type="match status" value="1"/>
</dbReference>
<protein>
    <recommendedName>
        <fullName evidence="5">Protein kinase domain-containing protein</fullName>
    </recommendedName>
</protein>
<evidence type="ECO:0000313" key="6">
    <source>
        <dbReference type="EMBL" id="CAD8127616.1"/>
    </source>
</evidence>
<evidence type="ECO:0000256" key="4">
    <source>
        <dbReference type="RuleBase" id="RU000304"/>
    </source>
</evidence>
<evidence type="ECO:0000256" key="1">
    <source>
        <dbReference type="ARBA" id="ARBA00022741"/>
    </source>
</evidence>
<keyword evidence="2 3" id="KW-0067">ATP-binding</keyword>
<sequence length="274" mass="32736">MKITQEIVGDGLTSQIKIVQIENQKYAIKIFRNSYSSELIRKEINILQQINHPNIIKMIEGNIENKYIITELLNEMDLFDILTKKQNGFQINSIKYFSKQMALVIKYLHEKGFAHRDLKLENILLDENQNLRLCDFGMAEKMDKNLVQKYLGTLGYLAPEFCTQGFISAEELAKADVYSLGICIFILAFFHPPYNYNTQMCLNRNLIQKRQWQQYWERTDKQKKFNQEFYSFLEGMLEQDPERRFTIQEVLEHSFLQGEWKDDFKKEIRERLRQ</sequence>
<evidence type="ECO:0000256" key="3">
    <source>
        <dbReference type="PROSITE-ProRule" id="PRU10141"/>
    </source>
</evidence>
<dbReference type="PROSITE" id="PS50011">
    <property type="entry name" value="PROTEIN_KINASE_DOM"/>
    <property type="match status" value="1"/>
</dbReference>
<dbReference type="GO" id="GO:0044773">
    <property type="term" value="P:mitotic DNA damage checkpoint signaling"/>
    <property type="evidence" value="ECO:0007669"/>
    <property type="project" value="TreeGrafter"/>
</dbReference>
<comment type="similarity">
    <text evidence="4">Belongs to the protein kinase superfamily.</text>
</comment>
<feature type="binding site" evidence="3">
    <location>
        <position position="29"/>
    </location>
    <ligand>
        <name>ATP</name>
        <dbReference type="ChEBI" id="CHEBI:30616"/>
    </ligand>
</feature>
<keyword evidence="4" id="KW-0808">Transferase</keyword>
<dbReference type="GO" id="GO:0004674">
    <property type="term" value="F:protein serine/threonine kinase activity"/>
    <property type="evidence" value="ECO:0007669"/>
    <property type="project" value="UniProtKB-KW"/>
</dbReference>
<proteinExistence type="inferred from homology"/>
<keyword evidence="4" id="KW-0418">Kinase</keyword>
<dbReference type="PANTHER" id="PTHR44167:SF18">
    <property type="entry name" value="PROTEIN KINASE DOMAIN-CONTAINING PROTEIN"/>
    <property type="match status" value="1"/>
</dbReference>
<evidence type="ECO:0000313" key="7">
    <source>
        <dbReference type="Proteomes" id="UP000692954"/>
    </source>
</evidence>
<dbReference type="PANTHER" id="PTHR44167">
    <property type="entry name" value="OVARIAN-SPECIFIC SERINE/THREONINE-PROTEIN KINASE LOK-RELATED"/>
    <property type="match status" value="1"/>
</dbReference>
<dbReference type="AlphaFoldDB" id="A0A8S1RH55"/>
<dbReference type="GO" id="GO:0005634">
    <property type="term" value="C:nucleus"/>
    <property type="evidence" value="ECO:0007669"/>
    <property type="project" value="TreeGrafter"/>
</dbReference>
<evidence type="ECO:0000256" key="2">
    <source>
        <dbReference type="ARBA" id="ARBA00022840"/>
    </source>
</evidence>
<evidence type="ECO:0000259" key="5">
    <source>
        <dbReference type="PROSITE" id="PS50011"/>
    </source>
</evidence>
<dbReference type="Proteomes" id="UP000692954">
    <property type="component" value="Unassembled WGS sequence"/>
</dbReference>
<gene>
    <name evidence="6" type="ORF">PSON_ATCC_30995.1.T1780049</name>
</gene>
<organism evidence="6 7">
    <name type="scientific">Paramecium sonneborni</name>
    <dbReference type="NCBI Taxonomy" id="65129"/>
    <lineage>
        <taxon>Eukaryota</taxon>
        <taxon>Sar</taxon>
        <taxon>Alveolata</taxon>
        <taxon>Ciliophora</taxon>
        <taxon>Intramacronucleata</taxon>
        <taxon>Oligohymenophorea</taxon>
        <taxon>Peniculida</taxon>
        <taxon>Parameciidae</taxon>
        <taxon>Paramecium</taxon>
    </lineage>
</organism>
<dbReference type="Pfam" id="PF00069">
    <property type="entry name" value="Pkinase"/>
    <property type="match status" value="1"/>
</dbReference>
<dbReference type="InterPro" id="IPR017441">
    <property type="entry name" value="Protein_kinase_ATP_BS"/>
</dbReference>
<dbReference type="GO" id="GO:0005737">
    <property type="term" value="C:cytoplasm"/>
    <property type="evidence" value="ECO:0007669"/>
    <property type="project" value="TreeGrafter"/>
</dbReference>
<keyword evidence="1 3" id="KW-0547">Nucleotide-binding</keyword>
<keyword evidence="4" id="KW-0723">Serine/threonine-protein kinase</keyword>
<keyword evidence="7" id="KW-1185">Reference proteome</keyword>
<comment type="caution">
    <text evidence="6">The sequence shown here is derived from an EMBL/GenBank/DDBJ whole genome shotgun (WGS) entry which is preliminary data.</text>
</comment>
<dbReference type="SMART" id="SM00220">
    <property type="entry name" value="S_TKc"/>
    <property type="match status" value="1"/>
</dbReference>
<dbReference type="PROSITE" id="PS00108">
    <property type="entry name" value="PROTEIN_KINASE_ST"/>
    <property type="match status" value="1"/>
</dbReference>
<dbReference type="GO" id="GO:0005524">
    <property type="term" value="F:ATP binding"/>
    <property type="evidence" value="ECO:0007669"/>
    <property type="project" value="UniProtKB-UniRule"/>
</dbReference>
<dbReference type="EMBL" id="CAJJDN010000178">
    <property type="protein sequence ID" value="CAD8127616.1"/>
    <property type="molecule type" value="Genomic_DNA"/>
</dbReference>